<dbReference type="OrthoDB" id="448790at2759"/>
<evidence type="ECO:0000313" key="3">
    <source>
        <dbReference type="Proteomes" id="UP000186817"/>
    </source>
</evidence>
<sequence>MILMACGGTTLRQKAEELELHLEQERQVELVADHEWSPASKSVLLGGSWELATLGNQNALVVVLKVVQCSLDHCIFMVQEVLSAENDEPEQLGSPQAYLGVHVDDDDALLIGKKKWLFEVDIDKDIPDHVEATEAQKHDNMPDLQVEVSMSQQARHAYDNMLCTRLPLAWISSTGTFSTMLSPMAPAFLSQGLGLDVQKLAAYLRGIVILFLVFLLLFRGVVEELHYRPPADQQLRHDEGAVVRQHAAPAKAAGDEPKRYCYAGVASWRCRGYPWFCGRAGEWSDRCRSAAGTADSGIQAGTVSPLNAGGVVATREQVNVPMNEAIHAVVPGQGQTLPTTSAALEDGSVHSVSASVQQGSSSLTVVRWITRLNEYLAAQGQTVSSIIYELKECGCLKQHGVTNDPSTKAIQEDFSMGVVSDLSLKDLLEDFGMRGTSNLEDFGVRAMRDLNVRVIFKNLSILRACRGLEVNVVTS</sequence>
<keyword evidence="1" id="KW-0472">Membrane</keyword>
<protein>
    <submittedName>
        <fullName evidence="2">Uncharacterized protein</fullName>
    </submittedName>
</protein>
<evidence type="ECO:0000313" key="2">
    <source>
        <dbReference type="EMBL" id="OLP79419.1"/>
    </source>
</evidence>
<gene>
    <name evidence="2" type="ORF">AK812_SmicGene40295</name>
</gene>
<proteinExistence type="predicted"/>
<name>A0A1Q9C909_SYMMI</name>
<accession>A0A1Q9C909</accession>
<keyword evidence="1" id="KW-1133">Transmembrane helix</keyword>
<keyword evidence="3" id="KW-1185">Reference proteome</keyword>
<feature type="transmembrane region" description="Helical" evidence="1">
    <location>
        <begin position="200"/>
        <end position="218"/>
    </location>
</feature>
<organism evidence="2 3">
    <name type="scientific">Symbiodinium microadriaticum</name>
    <name type="common">Dinoflagellate</name>
    <name type="synonym">Zooxanthella microadriatica</name>
    <dbReference type="NCBI Taxonomy" id="2951"/>
    <lineage>
        <taxon>Eukaryota</taxon>
        <taxon>Sar</taxon>
        <taxon>Alveolata</taxon>
        <taxon>Dinophyceae</taxon>
        <taxon>Suessiales</taxon>
        <taxon>Symbiodiniaceae</taxon>
        <taxon>Symbiodinium</taxon>
    </lineage>
</organism>
<dbReference type="Proteomes" id="UP000186817">
    <property type="component" value="Unassembled WGS sequence"/>
</dbReference>
<dbReference type="EMBL" id="LSRX01001487">
    <property type="protein sequence ID" value="OLP79419.1"/>
    <property type="molecule type" value="Genomic_DNA"/>
</dbReference>
<comment type="caution">
    <text evidence="2">The sequence shown here is derived from an EMBL/GenBank/DDBJ whole genome shotgun (WGS) entry which is preliminary data.</text>
</comment>
<keyword evidence="1" id="KW-0812">Transmembrane</keyword>
<feature type="transmembrane region" description="Helical" evidence="1">
    <location>
        <begin position="168"/>
        <end position="188"/>
    </location>
</feature>
<dbReference type="AlphaFoldDB" id="A0A1Q9C909"/>
<reference evidence="2 3" key="1">
    <citation type="submission" date="2016-02" db="EMBL/GenBank/DDBJ databases">
        <title>Genome analysis of coral dinoflagellate symbionts highlights evolutionary adaptations to a symbiotic lifestyle.</title>
        <authorList>
            <person name="Aranda M."/>
            <person name="Li Y."/>
            <person name="Liew Y.J."/>
            <person name="Baumgarten S."/>
            <person name="Simakov O."/>
            <person name="Wilson M."/>
            <person name="Piel J."/>
            <person name="Ashoor H."/>
            <person name="Bougouffa S."/>
            <person name="Bajic V.B."/>
            <person name="Ryu T."/>
            <person name="Ravasi T."/>
            <person name="Bayer T."/>
            <person name="Micklem G."/>
            <person name="Kim H."/>
            <person name="Bhak J."/>
            <person name="Lajeunesse T.C."/>
            <person name="Voolstra C.R."/>
        </authorList>
    </citation>
    <scope>NUCLEOTIDE SEQUENCE [LARGE SCALE GENOMIC DNA]</scope>
    <source>
        <strain evidence="2 3">CCMP2467</strain>
    </source>
</reference>
<evidence type="ECO:0000256" key="1">
    <source>
        <dbReference type="SAM" id="Phobius"/>
    </source>
</evidence>